<feature type="transmembrane region" description="Helical" evidence="9">
    <location>
        <begin position="305"/>
        <end position="326"/>
    </location>
</feature>
<dbReference type="RefSeq" id="WP_199896527.1">
    <property type="nucleotide sequence ID" value="NZ_BAAABY010000009.1"/>
</dbReference>
<feature type="transmembrane region" description="Helical" evidence="9">
    <location>
        <begin position="463"/>
        <end position="482"/>
    </location>
</feature>
<dbReference type="InterPro" id="IPR020846">
    <property type="entry name" value="MFS_dom"/>
</dbReference>
<accession>A0ABN0ZHI1</accession>
<feature type="region of interest" description="Disordered" evidence="8">
    <location>
        <begin position="1"/>
        <end position="36"/>
    </location>
</feature>
<evidence type="ECO:0000256" key="6">
    <source>
        <dbReference type="ARBA" id="ARBA00023136"/>
    </source>
</evidence>
<feature type="transmembrane region" description="Helical" evidence="9">
    <location>
        <begin position="240"/>
        <end position="258"/>
    </location>
</feature>
<keyword evidence="12" id="KW-1185">Reference proteome</keyword>
<evidence type="ECO:0000256" key="1">
    <source>
        <dbReference type="ARBA" id="ARBA00004651"/>
    </source>
</evidence>
<keyword evidence="5 9" id="KW-1133">Transmembrane helix</keyword>
<evidence type="ECO:0000256" key="2">
    <source>
        <dbReference type="ARBA" id="ARBA00022448"/>
    </source>
</evidence>
<keyword evidence="2" id="KW-0813">Transport</keyword>
<dbReference type="Pfam" id="PF07690">
    <property type="entry name" value="MFS_1"/>
    <property type="match status" value="1"/>
</dbReference>
<feature type="transmembrane region" description="Helical" evidence="9">
    <location>
        <begin position="391"/>
        <end position="410"/>
    </location>
</feature>
<dbReference type="Gene3D" id="1.20.1250.20">
    <property type="entry name" value="MFS general substrate transporter like domains"/>
    <property type="match status" value="1"/>
</dbReference>
<dbReference type="PROSITE" id="PS50850">
    <property type="entry name" value="MFS"/>
    <property type="match status" value="1"/>
</dbReference>
<proteinExistence type="predicted"/>
<feature type="transmembrane region" description="Helical" evidence="9">
    <location>
        <begin position="367"/>
        <end position="385"/>
    </location>
</feature>
<evidence type="ECO:0000256" key="3">
    <source>
        <dbReference type="ARBA" id="ARBA00022475"/>
    </source>
</evidence>
<comment type="subcellular location">
    <subcellularLocation>
        <location evidence="1">Cell membrane</location>
        <topology evidence="1">Multi-pass membrane protein</topology>
    </subcellularLocation>
</comment>
<evidence type="ECO:0000256" key="5">
    <source>
        <dbReference type="ARBA" id="ARBA00022989"/>
    </source>
</evidence>
<evidence type="ECO:0000313" key="11">
    <source>
        <dbReference type="EMBL" id="GAA0447885.1"/>
    </source>
</evidence>
<feature type="transmembrane region" description="Helical" evidence="9">
    <location>
        <begin position="431"/>
        <end position="451"/>
    </location>
</feature>
<keyword evidence="7" id="KW-0046">Antibiotic resistance</keyword>
<dbReference type="PANTHER" id="PTHR42718">
    <property type="entry name" value="MAJOR FACILITATOR SUPERFAMILY MULTIDRUG TRANSPORTER MFSC"/>
    <property type="match status" value="1"/>
</dbReference>
<feature type="transmembrane region" description="Helical" evidence="9">
    <location>
        <begin position="49"/>
        <end position="74"/>
    </location>
</feature>
<evidence type="ECO:0000256" key="9">
    <source>
        <dbReference type="SAM" id="Phobius"/>
    </source>
</evidence>
<evidence type="ECO:0000256" key="4">
    <source>
        <dbReference type="ARBA" id="ARBA00022692"/>
    </source>
</evidence>
<dbReference type="InterPro" id="IPR011701">
    <property type="entry name" value="MFS"/>
</dbReference>
<dbReference type="Gene3D" id="1.20.1720.10">
    <property type="entry name" value="Multidrug resistance protein D"/>
    <property type="match status" value="1"/>
</dbReference>
<organism evidence="11 12">
    <name type="scientific">Streptomyces olivaceiscleroticus</name>
    <dbReference type="NCBI Taxonomy" id="68245"/>
    <lineage>
        <taxon>Bacteria</taxon>
        <taxon>Bacillati</taxon>
        <taxon>Actinomycetota</taxon>
        <taxon>Actinomycetes</taxon>
        <taxon>Kitasatosporales</taxon>
        <taxon>Streptomycetaceae</taxon>
        <taxon>Streptomyces</taxon>
    </lineage>
</organism>
<feature type="transmembrane region" description="Helical" evidence="9">
    <location>
        <begin position="80"/>
        <end position="98"/>
    </location>
</feature>
<evidence type="ECO:0000256" key="8">
    <source>
        <dbReference type="SAM" id="MobiDB-lite"/>
    </source>
</evidence>
<evidence type="ECO:0000313" key="12">
    <source>
        <dbReference type="Proteomes" id="UP001500909"/>
    </source>
</evidence>
<dbReference type="InterPro" id="IPR036259">
    <property type="entry name" value="MFS_trans_sf"/>
</dbReference>
<sequence>MPPSSENSPALRPSGDEMASTAEDQIDRRADTAVPEARPQLPQRMVGPIAFGTILQPLNSSMIAVALVGIQAHFGAGPATAWLVSGLYLATAVAAPAAGRLADTLGPRKVSLAGLALVALASLVAPFAPSVGVLVACRVVIGIGTAAQYPCGLAMVRRAADRMRADSHNALAALTVCSQVMVALGPTLGGVLVGGFGWSGIFWANVPLTVVGATAILLWAPADPVRESSALRRTLAELDLPGMLLFVAAMGLLMYWLLSLAQTPFWWALGGAVVAGLCTVWRSLRAPVPFLDLRLLSNRALSFTYVRTIATYTAYYGIFYGLPQWLEESRDLGASGAGLVMLPLALMGIVSTLTATRVQKRRGPGPLLLIGSVVLAVGGLLLTLPTHTSPVWLLVLLCLVLGIPNGYNSMANQNAVYEAAPAAQAGAAGGLYRTAQYVGANLAAAMLALLIGTHSTDGGLHHTGLAIAAISGCLAVAALGRLRSGRARGLRTAAGA</sequence>
<keyword evidence="4 9" id="KW-0812">Transmembrane</keyword>
<reference evidence="11 12" key="1">
    <citation type="journal article" date="2019" name="Int. J. Syst. Evol. Microbiol.">
        <title>The Global Catalogue of Microorganisms (GCM) 10K type strain sequencing project: providing services to taxonomists for standard genome sequencing and annotation.</title>
        <authorList>
            <consortium name="The Broad Institute Genomics Platform"/>
            <consortium name="The Broad Institute Genome Sequencing Center for Infectious Disease"/>
            <person name="Wu L."/>
            <person name="Ma J."/>
        </authorList>
    </citation>
    <scope>NUCLEOTIDE SEQUENCE [LARGE SCALE GENOMIC DNA]</scope>
    <source>
        <strain evidence="11 12">JCM 4805</strain>
    </source>
</reference>
<evidence type="ECO:0000256" key="7">
    <source>
        <dbReference type="ARBA" id="ARBA00023251"/>
    </source>
</evidence>
<evidence type="ECO:0000259" key="10">
    <source>
        <dbReference type="PROSITE" id="PS50850"/>
    </source>
</evidence>
<feature type="transmembrane region" description="Helical" evidence="9">
    <location>
        <begin position="264"/>
        <end position="284"/>
    </location>
</feature>
<dbReference type="PANTHER" id="PTHR42718:SF46">
    <property type="entry name" value="BLR6921 PROTEIN"/>
    <property type="match status" value="1"/>
</dbReference>
<dbReference type="SUPFAM" id="SSF103473">
    <property type="entry name" value="MFS general substrate transporter"/>
    <property type="match status" value="1"/>
</dbReference>
<protein>
    <submittedName>
        <fullName evidence="11">MFS transporter</fullName>
    </submittedName>
</protein>
<feature type="transmembrane region" description="Helical" evidence="9">
    <location>
        <begin position="200"/>
        <end position="220"/>
    </location>
</feature>
<feature type="transmembrane region" description="Helical" evidence="9">
    <location>
        <begin position="110"/>
        <end position="127"/>
    </location>
</feature>
<feature type="transmembrane region" description="Helical" evidence="9">
    <location>
        <begin position="168"/>
        <end position="188"/>
    </location>
</feature>
<name>A0ABN0ZHI1_9ACTN</name>
<dbReference type="Proteomes" id="UP001500909">
    <property type="component" value="Unassembled WGS sequence"/>
</dbReference>
<feature type="domain" description="Major facilitator superfamily (MFS) profile" evidence="10">
    <location>
        <begin position="45"/>
        <end position="486"/>
    </location>
</feature>
<dbReference type="EMBL" id="BAAABY010000009">
    <property type="protein sequence ID" value="GAA0447885.1"/>
    <property type="molecule type" value="Genomic_DNA"/>
</dbReference>
<feature type="transmembrane region" description="Helical" evidence="9">
    <location>
        <begin position="332"/>
        <end position="355"/>
    </location>
</feature>
<gene>
    <name evidence="11" type="ORF">GCM10010361_09730</name>
</gene>
<comment type="caution">
    <text evidence="11">The sequence shown here is derived from an EMBL/GenBank/DDBJ whole genome shotgun (WGS) entry which is preliminary data.</text>
</comment>
<keyword evidence="3" id="KW-1003">Cell membrane</keyword>
<keyword evidence="6 9" id="KW-0472">Membrane</keyword>